<evidence type="ECO:0000313" key="1">
    <source>
        <dbReference type="EMBL" id="CAA9544810.1"/>
    </source>
</evidence>
<feature type="non-terminal residue" evidence="1">
    <location>
        <position position="1"/>
    </location>
</feature>
<accession>A0A6J4UAJ6</accession>
<gene>
    <name evidence="1" type="ORF">AVDCRST_MAG49-1127</name>
</gene>
<dbReference type="AlphaFoldDB" id="A0A6J4UAJ6"/>
<feature type="non-terminal residue" evidence="1">
    <location>
        <position position="39"/>
    </location>
</feature>
<reference evidence="1" key="1">
    <citation type="submission" date="2020-02" db="EMBL/GenBank/DDBJ databases">
        <authorList>
            <person name="Meier V. D."/>
        </authorList>
    </citation>
    <scope>NUCLEOTIDE SEQUENCE</scope>
    <source>
        <strain evidence="1">AVDCRST_MAG49</strain>
    </source>
</reference>
<name>A0A6J4UAJ6_9BACT</name>
<protein>
    <submittedName>
        <fullName evidence="1">Uncharacterized protein</fullName>
    </submittedName>
</protein>
<sequence length="39" mass="4262">AGPDHWPVAGWCLRQQDRYTGGAVACRGRSTAPDRRPPV</sequence>
<dbReference type="EMBL" id="CADCWG010000070">
    <property type="protein sequence ID" value="CAA9544810.1"/>
    <property type="molecule type" value="Genomic_DNA"/>
</dbReference>
<organism evidence="1">
    <name type="scientific">uncultured Thermomicrobiales bacterium</name>
    <dbReference type="NCBI Taxonomy" id="1645740"/>
    <lineage>
        <taxon>Bacteria</taxon>
        <taxon>Pseudomonadati</taxon>
        <taxon>Thermomicrobiota</taxon>
        <taxon>Thermomicrobia</taxon>
        <taxon>Thermomicrobiales</taxon>
        <taxon>environmental samples</taxon>
    </lineage>
</organism>
<proteinExistence type="predicted"/>